<keyword evidence="3" id="KW-1185">Reference proteome</keyword>
<organism evidence="2 3">
    <name type="scientific">Durusdinium trenchii</name>
    <dbReference type="NCBI Taxonomy" id="1381693"/>
    <lineage>
        <taxon>Eukaryota</taxon>
        <taxon>Sar</taxon>
        <taxon>Alveolata</taxon>
        <taxon>Dinophyceae</taxon>
        <taxon>Suessiales</taxon>
        <taxon>Symbiodiniaceae</taxon>
        <taxon>Durusdinium</taxon>
    </lineage>
</organism>
<name>A0ABP0JSV4_9DINO</name>
<protein>
    <submittedName>
        <fullName evidence="2">Uncharacterized protein</fullName>
    </submittedName>
</protein>
<evidence type="ECO:0000313" key="3">
    <source>
        <dbReference type="Proteomes" id="UP001642484"/>
    </source>
</evidence>
<dbReference type="Proteomes" id="UP001642484">
    <property type="component" value="Unassembled WGS sequence"/>
</dbReference>
<sequence length="256" mass="27618">RYAEHPLYAELIAAELPETSNRTLVQVRRRLAELGLTSRGRDKAAEEDQPPSKKVKVSEVRLEEEEGQEGPAPASPGTPKHHAEREEEEMLEEDLERLLDAAYDSCPRDEHAGVGGSTAAAATGSAAGTMMDPSGTQGVQDSQDGLKNLEMELERMMEEVPSSAQQGAGGQASGAPKEAAETQKDPESLEMELERMMDEVPESLAGELAKGQGKSPMEAAPPSRHVPDSLELELEQLIDEEEFPCSSSRKSQEGQG</sequence>
<feature type="non-terminal residue" evidence="2">
    <location>
        <position position="256"/>
    </location>
</feature>
<feature type="compositionally biased region" description="Low complexity" evidence="1">
    <location>
        <begin position="117"/>
        <end position="129"/>
    </location>
</feature>
<accession>A0ABP0JSV4</accession>
<dbReference type="EMBL" id="CAXAMN010006429">
    <property type="protein sequence ID" value="CAK9017534.1"/>
    <property type="molecule type" value="Genomic_DNA"/>
</dbReference>
<feature type="compositionally biased region" description="Polar residues" evidence="1">
    <location>
        <begin position="134"/>
        <end position="143"/>
    </location>
</feature>
<feature type="non-terminal residue" evidence="2">
    <location>
        <position position="1"/>
    </location>
</feature>
<evidence type="ECO:0000256" key="1">
    <source>
        <dbReference type="SAM" id="MobiDB-lite"/>
    </source>
</evidence>
<feature type="region of interest" description="Disordered" evidence="1">
    <location>
        <begin position="34"/>
        <end position="143"/>
    </location>
</feature>
<feature type="compositionally biased region" description="Basic and acidic residues" evidence="1">
    <location>
        <begin position="178"/>
        <end position="198"/>
    </location>
</feature>
<gene>
    <name evidence="2" type="ORF">CCMP2556_LOCUS12909</name>
</gene>
<proteinExistence type="predicted"/>
<reference evidence="2 3" key="1">
    <citation type="submission" date="2024-02" db="EMBL/GenBank/DDBJ databases">
        <authorList>
            <person name="Chen Y."/>
            <person name="Shah S."/>
            <person name="Dougan E. K."/>
            <person name="Thang M."/>
            <person name="Chan C."/>
        </authorList>
    </citation>
    <scope>NUCLEOTIDE SEQUENCE [LARGE SCALE GENOMIC DNA]</scope>
</reference>
<evidence type="ECO:0000313" key="2">
    <source>
        <dbReference type="EMBL" id="CAK9017534.1"/>
    </source>
</evidence>
<feature type="region of interest" description="Disordered" evidence="1">
    <location>
        <begin position="157"/>
        <end position="229"/>
    </location>
</feature>
<comment type="caution">
    <text evidence="2">The sequence shown here is derived from an EMBL/GenBank/DDBJ whole genome shotgun (WGS) entry which is preliminary data.</text>
</comment>
<feature type="compositionally biased region" description="Acidic residues" evidence="1">
    <location>
        <begin position="86"/>
        <end position="95"/>
    </location>
</feature>